<keyword evidence="5" id="KW-1185">Reference proteome</keyword>
<dbReference type="EMBL" id="CAMXCT010002379">
    <property type="protein sequence ID" value="CAI3997742.1"/>
    <property type="molecule type" value="Genomic_DNA"/>
</dbReference>
<dbReference type="SUPFAM" id="SSF82199">
    <property type="entry name" value="SET domain"/>
    <property type="match status" value="1"/>
</dbReference>
<feature type="compositionally biased region" description="Basic and acidic residues" evidence="1">
    <location>
        <begin position="422"/>
        <end position="437"/>
    </location>
</feature>
<dbReference type="CDD" id="cd20071">
    <property type="entry name" value="SET_SMYD"/>
    <property type="match status" value="1"/>
</dbReference>
<dbReference type="EMBL" id="CAMXCT030002379">
    <property type="protein sequence ID" value="CAL4785054.1"/>
    <property type="molecule type" value="Genomic_DNA"/>
</dbReference>
<comment type="caution">
    <text evidence="3">The sequence shown here is derived from an EMBL/GenBank/DDBJ whole genome shotgun (WGS) entry which is preliminary data.</text>
</comment>
<dbReference type="InterPro" id="IPR046341">
    <property type="entry name" value="SET_dom_sf"/>
</dbReference>
<organism evidence="3">
    <name type="scientific">Cladocopium goreaui</name>
    <dbReference type="NCBI Taxonomy" id="2562237"/>
    <lineage>
        <taxon>Eukaryota</taxon>
        <taxon>Sar</taxon>
        <taxon>Alveolata</taxon>
        <taxon>Dinophyceae</taxon>
        <taxon>Suessiales</taxon>
        <taxon>Symbiodiniaceae</taxon>
        <taxon>Cladocopium</taxon>
    </lineage>
</organism>
<dbReference type="OrthoDB" id="3223806at2759"/>
<feature type="domain" description="SET" evidence="2">
    <location>
        <begin position="36"/>
        <end position="141"/>
    </location>
</feature>
<dbReference type="PANTHER" id="PTHR12197:SF251">
    <property type="entry name" value="EG:BACR7C10.4 PROTEIN"/>
    <property type="match status" value="1"/>
</dbReference>
<dbReference type="InterPro" id="IPR001214">
    <property type="entry name" value="SET_dom"/>
</dbReference>
<evidence type="ECO:0000259" key="2">
    <source>
        <dbReference type="PROSITE" id="PS50280"/>
    </source>
</evidence>
<feature type="region of interest" description="Disordered" evidence="1">
    <location>
        <begin position="421"/>
        <end position="464"/>
    </location>
</feature>
<evidence type="ECO:0000313" key="4">
    <source>
        <dbReference type="EMBL" id="CAL4785054.1"/>
    </source>
</evidence>
<protein>
    <recommendedName>
        <fullName evidence="2">SET domain-containing protein</fullName>
    </recommendedName>
</protein>
<reference evidence="4 5" key="2">
    <citation type="submission" date="2024-05" db="EMBL/GenBank/DDBJ databases">
        <authorList>
            <person name="Chen Y."/>
            <person name="Shah S."/>
            <person name="Dougan E. K."/>
            <person name="Thang M."/>
            <person name="Chan C."/>
        </authorList>
    </citation>
    <scope>NUCLEOTIDE SEQUENCE [LARGE SCALE GENOMIC DNA]</scope>
</reference>
<evidence type="ECO:0000313" key="3">
    <source>
        <dbReference type="EMBL" id="CAI3997742.1"/>
    </source>
</evidence>
<accession>A0A9P1CSH0</accession>
<dbReference type="Pfam" id="PF00856">
    <property type="entry name" value="SET"/>
    <property type="match status" value="1"/>
</dbReference>
<dbReference type="EMBL" id="CAMXCT020002379">
    <property type="protein sequence ID" value="CAL1151117.1"/>
    <property type="molecule type" value="Genomic_DNA"/>
</dbReference>
<evidence type="ECO:0000313" key="5">
    <source>
        <dbReference type="Proteomes" id="UP001152797"/>
    </source>
</evidence>
<dbReference type="PROSITE" id="PS50280">
    <property type="entry name" value="SET"/>
    <property type="match status" value="1"/>
</dbReference>
<proteinExistence type="predicted"/>
<dbReference type="GO" id="GO:0005634">
    <property type="term" value="C:nucleus"/>
    <property type="evidence" value="ECO:0007669"/>
    <property type="project" value="TreeGrafter"/>
</dbReference>
<evidence type="ECO:0000256" key="1">
    <source>
        <dbReference type="SAM" id="MobiDB-lite"/>
    </source>
</evidence>
<dbReference type="InterPro" id="IPR050869">
    <property type="entry name" value="H3K4_H4K5_MeTrfase"/>
</dbReference>
<dbReference type="Gene3D" id="2.170.270.10">
    <property type="entry name" value="SET domain"/>
    <property type="match status" value="1"/>
</dbReference>
<sequence length="1673" mass="183869">MPLPANALATEPYIFDAEEEDVDALSALHVLSAEEEGFELRSSSGDVTDAADADAFRLLAGVPGCSKDKVANALAAARNNGFQTSSAEGIEAEASFLFRRLSVFNHSCWPNCAVYRQPSGLSHVLAISPIQKGAELTIHYSDELILLPKDLRNVFIQGQFGFPCECDRCEEPFEACAKVEALLQDHMAIGPAEAPLADAMKRAHAGLCKMRHHNGKPSCFVYKDFNRWEDALAAVESAMPHMVAYTAETHWARHHARGLQTLALEALQKDSKAFFVLVEHAAAAWKLMPRYCDALRTLHGRLQKEPRPQEAPPVGGMSRPPPDAAAVGCGVDCILDVTLWPCVARGCMTLLLAVPAATWQHLIFPTAVEAVRASGQSYFSGRENDGRWCFSTDVTVDFPLGEVVEHESAAKPLACYKQRAAHATDSKDSNDSKDSERPMIPGADDLETPPKQSRSDEGHLSSQGDGATVLFRRAVVQTVREHNSASTFTMFTPREADLGSRDDKQSASNLALGCVGQDWLMYAFSGVEQVTGQPVQAHARHSLGAESLLPKGRQLSPVVATLILVTASAGLAASGQALRRGLRLSRKAQGRLVRPPLPPYMEPEAKLSFAKIRRPNDLYPTQDAAILVHPATQALEDAMTTDSLRSERVVLADPLGKLNLGHCRNLFASVSVKQPSPTLSVNDLTKSDVNLAPRALLRYCELRHTAGDDLTPKDFLGRSGTGVRALLRMCRNQKSEVATELEDRGDDVVRMIKAFHDQGEMVLKYLPFFRTAIEKSIPALLRQTLEPLPRVISFLEPYGEIQLSFLYEAAKDRVLKARLNQFEPRHLLEACGDTGNLGAPTFLLVLKVTDKWVSRARNGKLAVIMAHKARVVVRHVASLDIDLAPPDRAAWMGMALWGSVSETTEEVELMEDCIRKGAFYRGDPVEMLSIAERMAEVHGLDDEMFQLVRFPLLEAMQKAGPERAAEALASLTFATGKLRVPEEKARMALPERLRRRVKIWKIGEDKPVGKLKRRDPAPPPRPKEAFSLLLTRLMEAFTTVAPLLNLEIVLERWVAKNFQLEKCEKVTRDIMLQRLVTEDNLMDPTSGEESLATLAESPSILPGPLARCSSHLISLGLPGHTLAPAIDWLLSEPAGWSEKKAYPEMVDPQDATAKLEQAMLARRAATTRFTERSLPLLSHLWPDEQREGQDSWNLFPLRDADEVLRLVGPTQEREDQKIRQADLAANQLLQRLAVQMIFPDLQAELEFSMREWREKQPETTLSTLVAPWLLKAAKMCADSGMPGDEPPGVLARSIGLLARTMKMEEISLLSAEWALGPFEQADTRGEAVDLVSSSCAQGGVAEGIVSDACSSWLEAGCTPGSLGVELAEQSLLAWERDGVHDQGVVHLRQAQQYLEQQLALGMLSTAPSIERRLKTATESLEVLIGAIDGVAPSLAQLNRGREGIYSKLSYTGRAAMIDAVAKAWSAAMPGLTPGVAAAHFEEWLQGYTGRRSMVEDVASAGLQELKWNLQMKLDATFADQQSEAYSSPSFRLEGVRKVPWFVPTSVVKEAFAERPIGLRKKPPPSQGPGFVNSKVAIEQAQEKSGGRCMYCGGSWKLAPRYFWPYELGGTELVSNLCGACELCNEMADALGPRRWGEVLSAKPEEAAEVWWEAQKKANMETVSFLNPRNRPAS</sequence>
<reference evidence="3" key="1">
    <citation type="submission" date="2022-10" db="EMBL/GenBank/DDBJ databases">
        <authorList>
            <person name="Chen Y."/>
            <person name="Dougan E. K."/>
            <person name="Chan C."/>
            <person name="Rhodes N."/>
            <person name="Thang M."/>
        </authorList>
    </citation>
    <scope>NUCLEOTIDE SEQUENCE</scope>
</reference>
<dbReference type="PANTHER" id="PTHR12197">
    <property type="entry name" value="HISTONE-LYSINE N-METHYLTRANSFERASE SMYD"/>
    <property type="match status" value="1"/>
</dbReference>
<name>A0A9P1CSH0_9DINO</name>
<gene>
    <name evidence="3" type="ORF">C1SCF055_LOCUS24088</name>
</gene>
<dbReference type="Proteomes" id="UP001152797">
    <property type="component" value="Unassembled WGS sequence"/>
</dbReference>